<organism evidence="2 3">
    <name type="scientific">Liparis tanakae</name>
    <name type="common">Tanaka's snailfish</name>
    <dbReference type="NCBI Taxonomy" id="230148"/>
    <lineage>
        <taxon>Eukaryota</taxon>
        <taxon>Metazoa</taxon>
        <taxon>Chordata</taxon>
        <taxon>Craniata</taxon>
        <taxon>Vertebrata</taxon>
        <taxon>Euteleostomi</taxon>
        <taxon>Actinopterygii</taxon>
        <taxon>Neopterygii</taxon>
        <taxon>Teleostei</taxon>
        <taxon>Neoteleostei</taxon>
        <taxon>Acanthomorphata</taxon>
        <taxon>Eupercaria</taxon>
        <taxon>Perciformes</taxon>
        <taxon>Cottioidei</taxon>
        <taxon>Cottales</taxon>
        <taxon>Liparidae</taxon>
        <taxon>Liparis</taxon>
    </lineage>
</organism>
<name>A0A4Z2G6Z5_9TELE</name>
<keyword evidence="3" id="KW-1185">Reference proteome</keyword>
<feature type="region of interest" description="Disordered" evidence="1">
    <location>
        <begin position="19"/>
        <end position="39"/>
    </location>
</feature>
<comment type="caution">
    <text evidence="2">The sequence shown here is derived from an EMBL/GenBank/DDBJ whole genome shotgun (WGS) entry which is preliminary data.</text>
</comment>
<accession>A0A4Z2G6Z5</accession>
<dbReference type="AlphaFoldDB" id="A0A4Z2G6Z5"/>
<evidence type="ECO:0000256" key="1">
    <source>
        <dbReference type="SAM" id="MobiDB-lite"/>
    </source>
</evidence>
<protein>
    <submittedName>
        <fullName evidence="2">Uncharacterized protein</fullName>
    </submittedName>
</protein>
<sequence length="137" mass="14810">MAVEKPCFRMTSSALRSTRKTRRWVPSARKTSAASDSGGRDAGCVYLVRVQLPSHHRAAGEHVHPHVDVGVAALEPAVVLHPLQALLRPVVVATARYDSSSFRKDSHAAAPSVHSVMKVPEEASQREILQMETGGPN</sequence>
<dbReference type="Proteomes" id="UP000314294">
    <property type="component" value="Unassembled WGS sequence"/>
</dbReference>
<evidence type="ECO:0000313" key="3">
    <source>
        <dbReference type="Proteomes" id="UP000314294"/>
    </source>
</evidence>
<proteinExistence type="predicted"/>
<evidence type="ECO:0000313" key="2">
    <source>
        <dbReference type="EMBL" id="TNN49021.1"/>
    </source>
</evidence>
<gene>
    <name evidence="2" type="ORF">EYF80_040783</name>
</gene>
<dbReference type="EMBL" id="SRLO01000673">
    <property type="protein sequence ID" value="TNN49021.1"/>
    <property type="molecule type" value="Genomic_DNA"/>
</dbReference>
<reference evidence="2 3" key="1">
    <citation type="submission" date="2019-03" db="EMBL/GenBank/DDBJ databases">
        <title>First draft genome of Liparis tanakae, snailfish: a comprehensive survey of snailfish specific genes.</title>
        <authorList>
            <person name="Kim W."/>
            <person name="Song I."/>
            <person name="Jeong J.-H."/>
            <person name="Kim D."/>
            <person name="Kim S."/>
            <person name="Ryu S."/>
            <person name="Song J.Y."/>
            <person name="Lee S.K."/>
        </authorList>
    </citation>
    <scope>NUCLEOTIDE SEQUENCE [LARGE SCALE GENOMIC DNA]</scope>
    <source>
        <tissue evidence="2">Muscle</tissue>
    </source>
</reference>